<dbReference type="Proteomes" id="UP001185331">
    <property type="component" value="Unassembled WGS sequence"/>
</dbReference>
<dbReference type="SUPFAM" id="SSF56281">
    <property type="entry name" value="Metallo-hydrolase/oxidoreductase"/>
    <property type="match status" value="1"/>
</dbReference>
<comment type="caution">
    <text evidence="2">The sequence shown here is derived from an EMBL/GenBank/DDBJ whole genome shotgun (WGS) entry which is preliminary data.</text>
</comment>
<evidence type="ECO:0000256" key="1">
    <source>
        <dbReference type="SAM" id="MobiDB-lite"/>
    </source>
</evidence>
<accession>A0AAE3X8X4</accession>
<evidence type="ECO:0000313" key="3">
    <source>
        <dbReference type="Proteomes" id="UP001185331"/>
    </source>
</evidence>
<organism evidence="2 3">
    <name type="scientific">Deinococcus soli</name>
    <name type="common">ex Cha et al. 2016</name>
    <dbReference type="NCBI Taxonomy" id="1309411"/>
    <lineage>
        <taxon>Bacteria</taxon>
        <taxon>Thermotogati</taxon>
        <taxon>Deinococcota</taxon>
        <taxon>Deinococci</taxon>
        <taxon>Deinococcales</taxon>
        <taxon>Deinococcaceae</taxon>
        <taxon>Deinococcus</taxon>
    </lineage>
</organism>
<feature type="region of interest" description="Disordered" evidence="1">
    <location>
        <begin position="64"/>
        <end position="148"/>
    </location>
</feature>
<name>A0AAE3X8X4_9DEIO</name>
<dbReference type="AlphaFoldDB" id="A0AAE3X8X4"/>
<feature type="compositionally biased region" description="Basic residues" evidence="1">
    <location>
        <begin position="119"/>
        <end position="135"/>
    </location>
</feature>
<gene>
    <name evidence="2" type="ORF">J2Y00_000127</name>
</gene>
<protein>
    <submittedName>
        <fullName evidence="2">Uncharacterized protein</fullName>
    </submittedName>
</protein>
<dbReference type="InterPro" id="IPR036866">
    <property type="entry name" value="RibonucZ/Hydroxyglut_hydro"/>
</dbReference>
<evidence type="ECO:0000313" key="2">
    <source>
        <dbReference type="EMBL" id="MDR6216578.1"/>
    </source>
</evidence>
<sequence>MTPSTGSLEDVVRATDAEVCALDDEVPYVTGDRRVQSLPSREQARALLDDPNLNPLMRALLNREPGRLPVQRPVGDGNQQSGGVRVIATPGHTTQARCHPGPPPGPRIRAAAGAGGRADHRHGPRRAGQRRRQRATAHPGCQPHVTASVPPGVIRQVAAPRPRTWRGATP</sequence>
<dbReference type="RefSeq" id="WP_309850442.1">
    <property type="nucleotide sequence ID" value="NZ_JAVDQJ010000002.1"/>
</dbReference>
<proteinExistence type="predicted"/>
<reference evidence="2" key="1">
    <citation type="submission" date="2023-07" db="EMBL/GenBank/DDBJ databases">
        <title>Sorghum-associated microbial communities from plants grown in Nebraska, USA.</title>
        <authorList>
            <person name="Schachtman D."/>
        </authorList>
    </citation>
    <scope>NUCLEOTIDE SEQUENCE</scope>
    <source>
        <strain evidence="2">BE330</strain>
    </source>
</reference>
<dbReference type="EMBL" id="JAVDQK010000001">
    <property type="protein sequence ID" value="MDR6216578.1"/>
    <property type="molecule type" value="Genomic_DNA"/>
</dbReference>